<evidence type="ECO:0000256" key="3">
    <source>
        <dbReference type="ARBA" id="ARBA00022468"/>
    </source>
</evidence>
<evidence type="ECO:0000256" key="13">
    <source>
        <dbReference type="SAM" id="MobiDB-lite"/>
    </source>
</evidence>
<evidence type="ECO:0000256" key="8">
    <source>
        <dbReference type="ARBA" id="ARBA00022833"/>
    </source>
</evidence>
<feature type="compositionally biased region" description="Polar residues" evidence="13">
    <location>
        <begin position="464"/>
        <end position="478"/>
    </location>
</feature>
<evidence type="ECO:0000256" key="7">
    <source>
        <dbReference type="ARBA" id="ARBA00022824"/>
    </source>
</evidence>
<name>A0A9W8GQU1_9FUNG</name>
<dbReference type="SUPFAM" id="SSF103464">
    <property type="entry name" value="Oligosaccharyltransferase subunit ost4p"/>
    <property type="match status" value="1"/>
</dbReference>
<comment type="subcellular location">
    <subcellularLocation>
        <location evidence="1">Endoplasmic reticulum membrane</location>
        <topology evidence="1">Single-pass type III membrane protein</topology>
    </subcellularLocation>
</comment>
<dbReference type="PROSITE" id="PS50115">
    <property type="entry name" value="ARFGAP"/>
    <property type="match status" value="1"/>
</dbReference>
<dbReference type="GO" id="GO:0008270">
    <property type="term" value="F:zinc ion binding"/>
    <property type="evidence" value="ECO:0007669"/>
    <property type="project" value="UniProtKB-KW"/>
</dbReference>
<dbReference type="AlphaFoldDB" id="A0A9W8GQU1"/>
<dbReference type="GO" id="GO:0032012">
    <property type="term" value="P:regulation of ARF protein signal transduction"/>
    <property type="evidence" value="ECO:0007669"/>
    <property type="project" value="TreeGrafter"/>
</dbReference>
<dbReference type="GO" id="GO:0030100">
    <property type="term" value="P:regulation of endocytosis"/>
    <property type="evidence" value="ECO:0007669"/>
    <property type="project" value="TreeGrafter"/>
</dbReference>
<keyword evidence="10" id="KW-1133">Transmembrane helix</keyword>
<evidence type="ECO:0000256" key="9">
    <source>
        <dbReference type="ARBA" id="ARBA00022968"/>
    </source>
</evidence>
<dbReference type="PANTHER" id="PTHR46395">
    <property type="entry name" value="ADP-RIBOSYLATION FACTOR GTPASE-ACTIVATING PROTEIN 1"/>
    <property type="match status" value="1"/>
</dbReference>
<comment type="similarity">
    <text evidence="2">Belongs to the OST4 family.</text>
</comment>
<evidence type="ECO:0000256" key="10">
    <source>
        <dbReference type="ARBA" id="ARBA00022989"/>
    </source>
</evidence>
<dbReference type="Gene3D" id="1.10.220.150">
    <property type="entry name" value="Arf GTPase activating protein"/>
    <property type="match status" value="1"/>
</dbReference>
<dbReference type="InterPro" id="IPR038508">
    <property type="entry name" value="ArfGAP_dom_sf"/>
</dbReference>
<dbReference type="GO" id="GO:0000139">
    <property type="term" value="C:Golgi membrane"/>
    <property type="evidence" value="ECO:0007669"/>
    <property type="project" value="TreeGrafter"/>
</dbReference>
<feature type="region of interest" description="Disordered" evidence="13">
    <location>
        <begin position="200"/>
        <end position="253"/>
    </location>
</feature>
<dbReference type="InterPro" id="IPR018943">
    <property type="entry name" value="Oligosaccaryltransferase"/>
</dbReference>
<proteinExistence type="inferred from homology"/>
<feature type="region of interest" description="Disordered" evidence="13">
    <location>
        <begin position="399"/>
        <end position="495"/>
    </location>
</feature>
<keyword evidence="6 12" id="KW-0863">Zinc-finger</keyword>
<evidence type="ECO:0000259" key="14">
    <source>
        <dbReference type="PROSITE" id="PS50115"/>
    </source>
</evidence>
<gene>
    <name evidence="15" type="primary">GCS1</name>
    <name evidence="15" type="ORF">GGI19_005134</name>
</gene>
<evidence type="ECO:0000256" key="2">
    <source>
        <dbReference type="ARBA" id="ARBA00007685"/>
    </source>
</evidence>
<dbReference type="PRINTS" id="PR00405">
    <property type="entry name" value="REVINTRACTNG"/>
</dbReference>
<dbReference type="InterPro" id="IPR037278">
    <property type="entry name" value="ARFGAP/RecO"/>
</dbReference>
<dbReference type="Pfam" id="PF01412">
    <property type="entry name" value="ArfGap"/>
    <property type="match status" value="1"/>
</dbReference>
<feature type="compositionally biased region" description="Low complexity" evidence="13">
    <location>
        <begin position="432"/>
        <end position="459"/>
    </location>
</feature>
<keyword evidence="11" id="KW-0472">Membrane</keyword>
<feature type="domain" description="Arf-GAP" evidence="14">
    <location>
        <begin position="50"/>
        <end position="193"/>
    </location>
</feature>
<keyword evidence="5" id="KW-0479">Metal-binding</keyword>
<evidence type="ECO:0000256" key="4">
    <source>
        <dbReference type="ARBA" id="ARBA00022692"/>
    </source>
</evidence>
<evidence type="ECO:0000313" key="16">
    <source>
        <dbReference type="Proteomes" id="UP001140011"/>
    </source>
</evidence>
<dbReference type="FunFam" id="1.10.220.150:FF:000014">
    <property type="entry name" value="ADP-ribosylation factor GTPase-activating protein"/>
    <property type="match status" value="1"/>
</dbReference>
<organism evidence="15 16">
    <name type="scientific">Coemansia pectinata</name>
    <dbReference type="NCBI Taxonomy" id="1052879"/>
    <lineage>
        <taxon>Eukaryota</taxon>
        <taxon>Fungi</taxon>
        <taxon>Fungi incertae sedis</taxon>
        <taxon>Zoopagomycota</taxon>
        <taxon>Kickxellomycotina</taxon>
        <taxon>Kickxellomycetes</taxon>
        <taxon>Kickxellales</taxon>
        <taxon>Kickxellaceae</taxon>
        <taxon>Coemansia</taxon>
    </lineage>
</organism>
<keyword evidence="16" id="KW-1185">Reference proteome</keyword>
<evidence type="ECO:0000256" key="1">
    <source>
        <dbReference type="ARBA" id="ARBA00004643"/>
    </source>
</evidence>
<evidence type="ECO:0000256" key="5">
    <source>
        <dbReference type="ARBA" id="ARBA00022723"/>
    </source>
</evidence>
<dbReference type="SUPFAM" id="SSF57863">
    <property type="entry name" value="ArfGap/RecO-like zinc finger"/>
    <property type="match status" value="1"/>
</dbReference>
<keyword evidence="4" id="KW-0812">Transmembrane</keyword>
<keyword evidence="7" id="KW-0256">Endoplasmic reticulum</keyword>
<dbReference type="GO" id="GO:0005096">
    <property type="term" value="F:GTPase activator activity"/>
    <property type="evidence" value="ECO:0007669"/>
    <property type="project" value="UniProtKB-KW"/>
</dbReference>
<dbReference type="PANTHER" id="PTHR46395:SF1">
    <property type="entry name" value="ADP-RIBOSYLATION FACTOR GTPASE-ACTIVATING PROTEIN 1"/>
    <property type="match status" value="1"/>
</dbReference>
<keyword evidence="3" id="KW-0343">GTPase activation</keyword>
<evidence type="ECO:0000256" key="12">
    <source>
        <dbReference type="PROSITE-ProRule" id="PRU00288"/>
    </source>
</evidence>
<protein>
    <submittedName>
        <fullName evidence="15">Zn finger-containing GTPase- Activating Protein for ARF</fullName>
    </submittedName>
</protein>
<dbReference type="EMBL" id="JANBUH010000571">
    <property type="protein sequence ID" value="KAJ2750386.1"/>
    <property type="molecule type" value="Genomic_DNA"/>
</dbReference>
<evidence type="ECO:0000256" key="11">
    <source>
        <dbReference type="ARBA" id="ARBA00023136"/>
    </source>
</evidence>
<evidence type="ECO:0000313" key="15">
    <source>
        <dbReference type="EMBL" id="KAJ2750386.1"/>
    </source>
</evidence>
<accession>A0A9W8GQU1</accession>
<keyword evidence="8" id="KW-0862">Zinc</keyword>
<sequence>MITDNQLMTLTNTLGCTVFFLIALFCFINVNAKGSANAGGGEMAADANVKRALLELQRKDANKVRATALVNSAFEATCTFTHTHSTNKLVCVDCGSPNPQWASVSLGTFFCLNCSGQHRGLGVHLSFVRSITMDKWTPEQIKRMERGGNANAVAFFKSQPDYKHNMSIKDKYSSQFADLWRQKLTAECEGRVWVAPPVTATSSPLARSNTSSPAPFTGTPQHKSLSGTFANQASTSRGHTPDLARGNNASPLVGNVQKQRNEDYFARLGSQNDTRREDLPPSQGGKYVGFGSSPNQVTGTAQPAGAFNPQDIVNDPAAALSKGWSFLTMGAQSALSTIGTVAGSISDNYVRPAAEKIQDPNFRNDMSSYVSTIGLKVEETASRGFTSLSGYMRSGQTGYGGSGGSYSQVPTSSGYGNPNAVDNANDDDFFENEITSSSSLTPPAASGAPANSSSSVGVVKRMNSRNVQASTPVNNGRSDNVKKGTSGWDDEWDNF</sequence>
<feature type="compositionally biased region" description="Polar residues" evidence="13">
    <location>
        <begin position="200"/>
        <end position="238"/>
    </location>
</feature>
<dbReference type="Proteomes" id="UP001140011">
    <property type="component" value="Unassembled WGS sequence"/>
</dbReference>
<dbReference type="InterPro" id="IPR001164">
    <property type="entry name" value="ArfGAP_dom"/>
</dbReference>
<dbReference type="SMART" id="SM00105">
    <property type="entry name" value="ArfGap"/>
    <property type="match status" value="1"/>
</dbReference>
<evidence type="ECO:0000256" key="6">
    <source>
        <dbReference type="ARBA" id="ARBA00022771"/>
    </source>
</evidence>
<dbReference type="OrthoDB" id="983479at2759"/>
<dbReference type="GO" id="GO:0005789">
    <property type="term" value="C:endoplasmic reticulum membrane"/>
    <property type="evidence" value="ECO:0007669"/>
    <property type="project" value="UniProtKB-SubCell"/>
</dbReference>
<comment type="caution">
    <text evidence="15">The sequence shown here is derived from an EMBL/GenBank/DDBJ whole genome shotgun (WGS) entry which is preliminary data.</text>
</comment>
<dbReference type="InterPro" id="IPR036330">
    <property type="entry name" value="Ost4p_sf"/>
</dbReference>
<reference evidence="15" key="1">
    <citation type="submission" date="2022-07" db="EMBL/GenBank/DDBJ databases">
        <title>Phylogenomic reconstructions and comparative analyses of Kickxellomycotina fungi.</title>
        <authorList>
            <person name="Reynolds N.K."/>
            <person name="Stajich J.E."/>
            <person name="Barry K."/>
            <person name="Grigoriev I.V."/>
            <person name="Crous P."/>
            <person name="Smith M.E."/>
        </authorList>
    </citation>
    <scope>NUCLEOTIDE SEQUENCE</scope>
    <source>
        <strain evidence="15">BCRC 34297</strain>
    </source>
</reference>
<dbReference type="Pfam" id="PF10215">
    <property type="entry name" value="Ost4"/>
    <property type="match status" value="1"/>
</dbReference>
<keyword evidence="9" id="KW-0735">Signal-anchor</keyword>
<dbReference type="CDD" id="cd08830">
    <property type="entry name" value="ArfGap_ArfGap1"/>
    <property type="match status" value="1"/>
</dbReference>